<dbReference type="Proteomes" id="UP000823889">
    <property type="component" value="Unassembled WGS sequence"/>
</dbReference>
<evidence type="ECO:0000256" key="1">
    <source>
        <dbReference type="ARBA" id="ARBA00004418"/>
    </source>
</evidence>
<evidence type="ECO:0000313" key="11">
    <source>
        <dbReference type="EMBL" id="HJD44682.1"/>
    </source>
</evidence>
<dbReference type="InterPro" id="IPR029046">
    <property type="entry name" value="LolA/LolB/LppX"/>
</dbReference>
<dbReference type="NCBIfam" id="TIGR00547">
    <property type="entry name" value="lolA"/>
    <property type="match status" value="1"/>
</dbReference>
<comment type="subunit">
    <text evidence="3 10">Monomer.</text>
</comment>
<feature type="chain" id="PRO_5039766734" description="Outer-membrane lipoprotein carrier protein" evidence="10">
    <location>
        <begin position="23"/>
        <end position="208"/>
    </location>
</feature>
<evidence type="ECO:0000256" key="3">
    <source>
        <dbReference type="ARBA" id="ARBA00011245"/>
    </source>
</evidence>
<dbReference type="GO" id="GO:0044874">
    <property type="term" value="P:lipoprotein localization to outer membrane"/>
    <property type="evidence" value="ECO:0007669"/>
    <property type="project" value="UniProtKB-UniRule"/>
</dbReference>
<evidence type="ECO:0000256" key="9">
    <source>
        <dbReference type="ARBA" id="ARBA00023186"/>
    </source>
</evidence>
<feature type="signal peptide" evidence="10">
    <location>
        <begin position="1"/>
        <end position="22"/>
    </location>
</feature>
<dbReference type="InterPro" id="IPR018323">
    <property type="entry name" value="OM_lipoprot_carrier_LolA_Pbac"/>
</dbReference>
<dbReference type="GO" id="GO:0042597">
    <property type="term" value="C:periplasmic space"/>
    <property type="evidence" value="ECO:0007669"/>
    <property type="project" value="UniProtKB-SubCell"/>
</dbReference>
<keyword evidence="9 10" id="KW-0143">Chaperone</keyword>
<evidence type="ECO:0000256" key="4">
    <source>
        <dbReference type="ARBA" id="ARBA00014035"/>
    </source>
</evidence>
<evidence type="ECO:0000313" key="12">
    <source>
        <dbReference type="Proteomes" id="UP000823889"/>
    </source>
</evidence>
<dbReference type="CDD" id="cd16325">
    <property type="entry name" value="LolA"/>
    <property type="match status" value="1"/>
</dbReference>
<reference evidence="11" key="1">
    <citation type="journal article" date="2021" name="PeerJ">
        <title>Extensive microbial diversity within the chicken gut microbiome revealed by metagenomics and culture.</title>
        <authorList>
            <person name="Gilroy R."/>
            <person name="Ravi A."/>
            <person name="Getino M."/>
            <person name="Pursley I."/>
            <person name="Horton D.L."/>
            <person name="Alikhan N.F."/>
            <person name="Baker D."/>
            <person name="Gharbi K."/>
            <person name="Hall N."/>
            <person name="Watson M."/>
            <person name="Adriaenssens E.M."/>
            <person name="Foster-Nyarko E."/>
            <person name="Jarju S."/>
            <person name="Secka A."/>
            <person name="Antonio M."/>
            <person name="Oren A."/>
            <person name="Chaudhuri R.R."/>
            <person name="La Ragione R."/>
            <person name="Hildebrand F."/>
            <person name="Pallen M.J."/>
        </authorList>
    </citation>
    <scope>NUCLEOTIDE SEQUENCE</scope>
    <source>
        <strain evidence="11">9264</strain>
    </source>
</reference>
<evidence type="ECO:0000256" key="5">
    <source>
        <dbReference type="ARBA" id="ARBA00022448"/>
    </source>
</evidence>
<dbReference type="EMBL" id="DWUQ01000137">
    <property type="protein sequence ID" value="HJD44682.1"/>
    <property type="molecule type" value="Genomic_DNA"/>
</dbReference>
<dbReference type="Pfam" id="PF03548">
    <property type="entry name" value="LolA"/>
    <property type="match status" value="1"/>
</dbReference>
<comment type="caution">
    <text evidence="11">The sequence shown here is derived from an EMBL/GenBank/DDBJ whole genome shotgun (WGS) entry which is preliminary data.</text>
</comment>
<comment type="similarity">
    <text evidence="2 10">Belongs to the LolA family.</text>
</comment>
<accession>A0A9D2RJA7</accession>
<evidence type="ECO:0000256" key="2">
    <source>
        <dbReference type="ARBA" id="ARBA00007615"/>
    </source>
</evidence>
<keyword evidence="11" id="KW-0449">Lipoprotein</keyword>
<dbReference type="InterPro" id="IPR004564">
    <property type="entry name" value="OM_lipoprot_carrier_LolA-like"/>
</dbReference>
<protein>
    <recommendedName>
        <fullName evidence="4 10">Outer-membrane lipoprotein carrier protein</fullName>
    </recommendedName>
</protein>
<proteinExistence type="inferred from homology"/>
<dbReference type="PANTHER" id="PTHR35869">
    <property type="entry name" value="OUTER-MEMBRANE LIPOPROTEIN CARRIER PROTEIN"/>
    <property type="match status" value="1"/>
</dbReference>
<dbReference type="Gene3D" id="2.50.20.10">
    <property type="entry name" value="Lipoprotein localisation LolA/LolB/LppX"/>
    <property type="match status" value="1"/>
</dbReference>
<comment type="function">
    <text evidence="10">Participates in the translocation of lipoproteins from the inner membrane to the outer membrane. Only forms a complex with a lipoprotein if the residue after the N-terminal Cys is not an aspartate (The Asp acts as a targeting signal to indicate that the lipoprotein should stay in the inner membrane).</text>
</comment>
<keyword evidence="5 10" id="KW-0813">Transport</keyword>
<evidence type="ECO:0000256" key="8">
    <source>
        <dbReference type="ARBA" id="ARBA00022927"/>
    </source>
</evidence>
<comment type="subcellular location">
    <subcellularLocation>
        <location evidence="1 10">Periplasm</location>
    </subcellularLocation>
</comment>
<sequence length="208" mass="22889" precursor="true">MKKLKTLFVATALVSFSTVSLAADALSQLKGFVAKVDAASGQFEQQTTDESGQAQPKQSGDFAFQRPGKFRWAVQQPYEQLIVADGQAVYQYDPDLLQATKRPIDDAVGASPAAILFGSGKLEEHFQLSNRPSEAQVDWLRATPKGQEAGFNYVDIGFRNQRPVELRILDSFGHTTRIQLSELNTQPQLPANSFVFDAPEGVDLVDMH</sequence>
<dbReference type="HAMAP" id="MF_00240">
    <property type="entry name" value="LolA"/>
    <property type="match status" value="1"/>
</dbReference>
<dbReference type="SUPFAM" id="SSF89392">
    <property type="entry name" value="Prokaryotic lipoproteins and lipoprotein localization factors"/>
    <property type="match status" value="1"/>
</dbReference>
<reference evidence="11" key="2">
    <citation type="submission" date="2021-04" db="EMBL/GenBank/DDBJ databases">
        <authorList>
            <person name="Gilroy R."/>
        </authorList>
    </citation>
    <scope>NUCLEOTIDE SEQUENCE</scope>
    <source>
        <strain evidence="11">9264</strain>
    </source>
</reference>
<evidence type="ECO:0000256" key="6">
    <source>
        <dbReference type="ARBA" id="ARBA00022729"/>
    </source>
</evidence>
<dbReference type="GO" id="GO:0042953">
    <property type="term" value="P:lipoprotein transport"/>
    <property type="evidence" value="ECO:0007669"/>
    <property type="project" value="InterPro"/>
</dbReference>
<organism evidence="11 12">
    <name type="scientific">Candidatus Paenalcaligenes intestinipullorum</name>
    <dbReference type="NCBI Taxonomy" id="2838718"/>
    <lineage>
        <taxon>Bacteria</taxon>
        <taxon>Pseudomonadati</taxon>
        <taxon>Pseudomonadota</taxon>
        <taxon>Betaproteobacteria</taxon>
        <taxon>Burkholderiales</taxon>
        <taxon>Alcaligenaceae</taxon>
        <taxon>Paenalcaligenes</taxon>
    </lineage>
</organism>
<dbReference type="PANTHER" id="PTHR35869:SF1">
    <property type="entry name" value="OUTER-MEMBRANE LIPOPROTEIN CARRIER PROTEIN"/>
    <property type="match status" value="1"/>
</dbReference>
<keyword evidence="6 10" id="KW-0732">Signal</keyword>
<gene>
    <name evidence="10 11" type="primary">lolA</name>
    <name evidence="11" type="ORF">H9906_06605</name>
</gene>
<evidence type="ECO:0000256" key="7">
    <source>
        <dbReference type="ARBA" id="ARBA00022764"/>
    </source>
</evidence>
<keyword evidence="8 10" id="KW-0653">Protein transport</keyword>
<evidence type="ECO:0000256" key="10">
    <source>
        <dbReference type="HAMAP-Rule" id="MF_00240"/>
    </source>
</evidence>
<dbReference type="AlphaFoldDB" id="A0A9D2RJA7"/>
<keyword evidence="7 10" id="KW-0574">Periplasm</keyword>
<name>A0A9D2RJA7_9BURK</name>